<protein>
    <submittedName>
        <fullName evidence="2">Uncharacterized protein</fullName>
    </submittedName>
</protein>
<accession>A0ABV4WXR3</accession>
<reference evidence="2 3" key="1">
    <citation type="submission" date="2024-09" db="EMBL/GenBank/DDBJ databases">
        <title>Floridaenema gen nov. (Aerosakkonemataceae, Aerosakkonematales ord. nov., Cyanobacteria) from benthic tropical and subtropical fresh waters, with the description of four new species.</title>
        <authorList>
            <person name="Moretto J.A."/>
            <person name="Berthold D.E."/>
            <person name="Lefler F.W."/>
            <person name="Huang I.-S."/>
            <person name="Laughinghouse H. IV."/>
        </authorList>
    </citation>
    <scope>NUCLEOTIDE SEQUENCE [LARGE SCALE GENOMIC DNA]</scope>
    <source>
        <strain evidence="2 3">BLCC-F46</strain>
    </source>
</reference>
<feature type="region of interest" description="Disordered" evidence="1">
    <location>
        <begin position="48"/>
        <end position="67"/>
    </location>
</feature>
<evidence type="ECO:0000313" key="2">
    <source>
        <dbReference type="EMBL" id="MFB2875294.1"/>
    </source>
</evidence>
<dbReference type="EMBL" id="JBHFNQ010000003">
    <property type="protein sequence ID" value="MFB2875294.1"/>
    <property type="molecule type" value="Genomic_DNA"/>
</dbReference>
<organism evidence="2 3">
    <name type="scientific">Floridaenema aerugineum BLCC-F46</name>
    <dbReference type="NCBI Taxonomy" id="3153654"/>
    <lineage>
        <taxon>Bacteria</taxon>
        <taxon>Bacillati</taxon>
        <taxon>Cyanobacteriota</taxon>
        <taxon>Cyanophyceae</taxon>
        <taxon>Oscillatoriophycideae</taxon>
        <taxon>Aerosakkonematales</taxon>
        <taxon>Aerosakkonemataceae</taxon>
        <taxon>Floridanema</taxon>
        <taxon>Floridanema aerugineum</taxon>
    </lineage>
</organism>
<dbReference type="Proteomes" id="UP001576774">
    <property type="component" value="Unassembled WGS sequence"/>
</dbReference>
<evidence type="ECO:0000256" key="1">
    <source>
        <dbReference type="SAM" id="MobiDB-lite"/>
    </source>
</evidence>
<evidence type="ECO:0000313" key="3">
    <source>
        <dbReference type="Proteomes" id="UP001576774"/>
    </source>
</evidence>
<proteinExistence type="predicted"/>
<gene>
    <name evidence="2" type="ORF">ACE1CC_00215</name>
</gene>
<comment type="caution">
    <text evidence="2">The sequence shown here is derived from an EMBL/GenBank/DDBJ whole genome shotgun (WGS) entry which is preliminary data.</text>
</comment>
<keyword evidence="3" id="KW-1185">Reference proteome</keyword>
<dbReference type="RefSeq" id="WP_413268461.1">
    <property type="nucleotide sequence ID" value="NZ_JBHFNQ010000003.1"/>
</dbReference>
<name>A0ABV4WXR3_9CYAN</name>
<sequence length="67" mass="7208">MTPTILSSLFMFGMIIPASLGINIASEKQFSASDKFISHAPLVEIFQPQARKGGNGNDDPIVPPNYS</sequence>